<gene>
    <name evidence="1" type="ORF">SAMN05444365_110136</name>
</gene>
<dbReference type="CDD" id="cd07812">
    <property type="entry name" value="SRPBCC"/>
    <property type="match status" value="1"/>
</dbReference>
<dbReference type="Proteomes" id="UP000242415">
    <property type="component" value="Unassembled WGS sequence"/>
</dbReference>
<dbReference type="EMBL" id="FNPH01000010">
    <property type="protein sequence ID" value="SDZ33757.1"/>
    <property type="molecule type" value="Genomic_DNA"/>
</dbReference>
<dbReference type="InterPro" id="IPR023393">
    <property type="entry name" value="START-like_dom_sf"/>
</dbReference>
<dbReference type="AlphaFoldDB" id="A0A1H3S7M6"/>
<dbReference type="InterPro" id="IPR019587">
    <property type="entry name" value="Polyketide_cyclase/dehydratase"/>
</dbReference>
<reference evidence="2" key="1">
    <citation type="submission" date="2016-10" db="EMBL/GenBank/DDBJ databases">
        <authorList>
            <person name="Varghese N."/>
            <person name="Submissions S."/>
        </authorList>
    </citation>
    <scope>NUCLEOTIDE SEQUENCE [LARGE SCALE GENOMIC DNA]</scope>
    <source>
        <strain evidence="2">DSM 45245</strain>
    </source>
</reference>
<evidence type="ECO:0000313" key="1">
    <source>
        <dbReference type="EMBL" id="SDZ33757.1"/>
    </source>
</evidence>
<evidence type="ECO:0000313" key="2">
    <source>
        <dbReference type="Proteomes" id="UP000242415"/>
    </source>
</evidence>
<organism evidence="1 2">
    <name type="scientific">Micromonospora pattaloongensis</name>
    <dbReference type="NCBI Taxonomy" id="405436"/>
    <lineage>
        <taxon>Bacteria</taxon>
        <taxon>Bacillati</taxon>
        <taxon>Actinomycetota</taxon>
        <taxon>Actinomycetes</taxon>
        <taxon>Micromonosporales</taxon>
        <taxon>Micromonosporaceae</taxon>
        <taxon>Micromonospora</taxon>
    </lineage>
</organism>
<name>A0A1H3S7M6_9ACTN</name>
<accession>A0A1H3S7M6</accession>
<dbReference type="Gene3D" id="3.30.530.20">
    <property type="match status" value="1"/>
</dbReference>
<dbReference type="Pfam" id="PF10604">
    <property type="entry name" value="Polyketide_cyc2"/>
    <property type="match status" value="1"/>
</dbReference>
<proteinExistence type="predicted"/>
<dbReference type="SUPFAM" id="SSF55961">
    <property type="entry name" value="Bet v1-like"/>
    <property type="match status" value="1"/>
</dbReference>
<sequence length="140" mass="15393">MPVPPARVFAVLKDGWTYGDWVVGTAHIRDVDADWPRPGSSLHHKAGPWPFSLKDKSTVVSCDEPHQLTICAGVWPTGEATVEFRLAPTDGGGTRVTLAEDFSAGPLGAIWNRANDLVLYHRNRETLRRLADLATHGWGR</sequence>
<dbReference type="STRING" id="405436.SAMN05444365_110136"/>
<keyword evidence="2" id="KW-1185">Reference proteome</keyword>
<protein>
    <submittedName>
        <fullName evidence="1">Polyketide cyclase / dehydrase and lipid transport</fullName>
    </submittedName>
</protein>